<keyword evidence="4" id="KW-1185">Reference proteome</keyword>
<gene>
    <name evidence="3" type="ORF">AU255_05815</name>
</gene>
<evidence type="ECO:0000313" key="4">
    <source>
        <dbReference type="Proteomes" id="UP000191980"/>
    </source>
</evidence>
<dbReference type="Proteomes" id="UP000191980">
    <property type="component" value="Unassembled WGS sequence"/>
</dbReference>
<dbReference type="GO" id="GO:0008800">
    <property type="term" value="F:beta-lactamase activity"/>
    <property type="evidence" value="ECO:0007669"/>
    <property type="project" value="UniProtKB-EC"/>
</dbReference>
<comment type="caution">
    <text evidence="3">The sequence shown here is derived from an EMBL/GenBank/DDBJ whole genome shotgun (WGS) entry which is preliminary data.</text>
</comment>
<evidence type="ECO:0000313" key="3">
    <source>
        <dbReference type="EMBL" id="OQK17395.1"/>
    </source>
</evidence>
<evidence type="ECO:0000259" key="2">
    <source>
        <dbReference type="Pfam" id="PF13354"/>
    </source>
</evidence>
<name>A0A1V8M778_9GAMM</name>
<evidence type="ECO:0000256" key="1">
    <source>
        <dbReference type="ARBA" id="ARBA00001526"/>
    </source>
</evidence>
<dbReference type="PANTHER" id="PTHR35333:SF5">
    <property type="entry name" value="CONSERVED LIPOPROTEIN LPQF-RELATED"/>
    <property type="match status" value="1"/>
</dbReference>
<reference evidence="3 4" key="1">
    <citation type="submission" date="2015-12" db="EMBL/GenBank/DDBJ databases">
        <authorList>
            <person name="Shamseldin A."/>
            <person name="Moawad H."/>
            <person name="Abd El-Rahim W.M."/>
            <person name="Sadowsky M.J."/>
        </authorList>
    </citation>
    <scope>NUCLEOTIDE SEQUENCE [LARGE SCALE GENOMIC DNA]</scope>
    <source>
        <strain evidence="3 4">WF1</strain>
    </source>
</reference>
<proteinExistence type="predicted"/>
<dbReference type="PANTHER" id="PTHR35333">
    <property type="entry name" value="BETA-LACTAMASE"/>
    <property type="match status" value="1"/>
</dbReference>
<dbReference type="Pfam" id="PF13354">
    <property type="entry name" value="Beta-lactamase2"/>
    <property type="match status" value="1"/>
</dbReference>
<dbReference type="AlphaFoldDB" id="A0A1V8M778"/>
<dbReference type="GO" id="GO:0046677">
    <property type="term" value="P:response to antibiotic"/>
    <property type="evidence" value="ECO:0007669"/>
    <property type="project" value="InterPro"/>
</dbReference>
<dbReference type="InterPro" id="IPR012338">
    <property type="entry name" value="Beta-lactam/transpept-like"/>
</dbReference>
<dbReference type="InterPro" id="IPR000871">
    <property type="entry name" value="Beta-lactam_class-A"/>
</dbReference>
<sequence length="336" mass="38170">MSCSVFPRQIYDSPKSWQAFDQKFMTLAEKSSFLASEIIEQDCTTIHAIDAEQSLAVGSSFKLYILAELAHQIATQNILVENASSDGETYLSWDTLLAIQPAYKSIPGGALLFVPDNTQFTVRYYAEQMIQRSDNTATDHLLYLLGRENIEQRMQLTGHHNPALNIPLLATREFVALKFLYSDAELADYLGKSTANKRLVLDHEQRGYQELEHYFAQNGEQSAPLRINTIEWFANRFDMCHVLMSLYNTAKTKNMRPVTEIMSLDDKLDIDREEWIYVGFKGGSEFGVLAGNWLLQRKDGRMFVISFALNNEHAAIDMQSVLPVFKSAVELLSQTP</sequence>
<dbReference type="Gene3D" id="3.40.710.10">
    <property type="entry name" value="DD-peptidase/beta-lactamase superfamily"/>
    <property type="match status" value="1"/>
</dbReference>
<comment type="catalytic activity">
    <reaction evidence="1">
        <text>a beta-lactam + H2O = a substituted beta-amino acid</text>
        <dbReference type="Rhea" id="RHEA:20401"/>
        <dbReference type="ChEBI" id="CHEBI:15377"/>
        <dbReference type="ChEBI" id="CHEBI:35627"/>
        <dbReference type="ChEBI" id="CHEBI:140347"/>
        <dbReference type="EC" id="3.5.2.6"/>
    </reaction>
</comment>
<organism evidence="3 4">
    <name type="scientific">Methyloprofundus sedimenti</name>
    <dbReference type="NCBI Taxonomy" id="1420851"/>
    <lineage>
        <taxon>Bacteria</taxon>
        <taxon>Pseudomonadati</taxon>
        <taxon>Pseudomonadota</taxon>
        <taxon>Gammaproteobacteria</taxon>
        <taxon>Methylococcales</taxon>
        <taxon>Methylococcaceae</taxon>
        <taxon>Methyloprofundus</taxon>
    </lineage>
</organism>
<dbReference type="GO" id="GO:0030655">
    <property type="term" value="P:beta-lactam antibiotic catabolic process"/>
    <property type="evidence" value="ECO:0007669"/>
    <property type="project" value="InterPro"/>
</dbReference>
<accession>A0A1V8M778</accession>
<protein>
    <recommendedName>
        <fullName evidence="2">Beta-lactamase class A catalytic domain-containing protein</fullName>
    </recommendedName>
</protein>
<dbReference type="EMBL" id="LPUF01000001">
    <property type="protein sequence ID" value="OQK17395.1"/>
    <property type="molecule type" value="Genomic_DNA"/>
</dbReference>
<feature type="domain" description="Beta-lactamase class A catalytic" evidence="2">
    <location>
        <begin position="49"/>
        <end position="164"/>
    </location>
</feature>
<dbReference type="InterPro" id="IPR045155">
    <property type="entry name" value="Beta-lactam_cat"/>
</dbReference>
<dbReference type="SUPFAM" id="SSF56601">
    <property type="entry name" value="beta-lactamase/transpeptidase-like"/>
    <property type="match status" value="1"/>
</dbReference>